<accession>V8PDS7</accession>
<gene>
    <name evidence="1" type="ORF">L345_02138</name>
</gene>
<reference evidence="1 2" key="1">
    <citation type="journal article" date="2013" name="Proc. Natl. Acad. Sci. U.S.A.">
        <title>The king cobra genome reveals dynamic gene evolution and adaptation in the snake venom system.</title>
        <authorList>
            <person name="Vonk F.J."/>
            <person name="Casewell N.R."/>
            <person name="Henkel C.V."/>
            <person name="Heimberg A.M."/>
            <person name="Jansen H.J."/>
            <person name="McCleary R.J."/>
            <person name="Kerkkamp H.M."/>
            <person name="Vos R.A."/>
            <person name="Guerreiro I."/>
            <person name="Calvete J.J."/>
            <person name="Wuster W."/>
            <person name="Woods A.E."/>
            <person name="Logan J.M."/>
            <person name="Harrison R.A."/>
            <person name="Castoe T.A."/>
            <person name="de Koning A.P."/>
            <person name="Pollock D.D."/>
            <person name="Yandell M."/>
            <person name="Calderon D."/>
            <person name="Renjifo C."/>
            <person name="Currier R.B."/>
            <person name="Salgado D."/>
            <person name="Pla D."/>
            <person name="Sanz L."/>
            <person name="Hyder A.S."/>
            <person name="Ribeiro J.M."/>
            <person name="Arntzen J.W."/>
            <person name="van den Thillart G.E."/>
            <person name="Boetzer M."/>
            <person name="Pirovano W."/>
            <person name="Dirks R.P."/>
            <person name="Spaink H.P."/>
            <person name="Duboule D."/>
            <person name="McGlinn E."/>
            <person name="Kini R.M."/>
            <person name="Richardson M.K."/>
        </authorList>
    </citation>
    <scope>NUCLEOTIDE SEQUENCE</scope>
    <source>
        <tissue evidence="1">Blood</tissue>
    </source>
</reference>
<dbReference type="EMBL" id="AZIM01000276">
    <property type="protein sequence ID" value="ETE72042.1"/>
    <property type="molecule type" value="Genomic_DNA"/>
</dbReference>
<evidence type="ECO:0000313" key="2">
    <source>
        <dbReference type="Proteomes" id="UP000018936"/>
    </source>
</evidence>
<evidence type="ECO:0000313" key="1">
    <source>
        <dbReference type="EMBL" id="ETE72042.1"/>
    </source>
</evidence>
<dbReference type="AlphaFoldDB" id="V8PDS7"/>
<keyword evidence="2" id="KW-1185">Reference proteome</keyword>
<organism evidence="1 2">
    <name type="scientific">Ophiophagus hannah</name>
    <name type="common">King cobra</name>
    <name type="synonym">Naja hannah</name>
    <dbReference type="NCBI Taxonomy" id="8665"/>
    <lineage>
        <taxon>Eukaryota</taxon>
        <taxon>Metazoa</taxon>
        <taxon>Chordata</taxon>
        <taxon>Craniata</taxon>
        <taxon>Vertebrata</taxon>
        <taxon>Euteleostomi</taxon>
        <taxon>Lepidosauria</taxon>
        <taxon>Squamata</taxon>
        <taxon>Bifurcata</taxon>
        <taxon>Unidentata</taxon>
        <taxon>Episquamata</taxon>
        <taxon>Toxicofera</taxon>
        <taxon>Serpentes</taxon>
        <taxon>Colubroidea</taxon>
        <taxon>Elapidae</taxon>
        <taxon>Elapinae</taxon>
        <taxon>Ophiophagus</taxon>
    </lineage>
</organism>
<sequence>MALHDQQLPHEGPRQACLVSSRRKKIVKVCWGGGVLVVEALECRVVRLPAAGNGLAWLKFPKGSSNFSCIAGVSCKYSFIPCYVAGVVEVSRRSCSFVLCCGSGASCSPRTGAHQEAPEATAQPQPLHALAGADKEQSKEGPLWVIRGGVLGKEQMARRTSLQLIQLLGELYGDL</sequence>
<proteinExistence type="predicted"/>
<dbReference type="Proteomes" id="UP000018936">
    <property type="component" value="Unassembled WGS sequence"/>
</dbReference>
<comment type="caution">
    <text evidence="1">The sequence shown here is derived from an EMBL/GenBank/DDBJ whole genome shotgun (WGS) entry which is preliminary data.</text>
</comment>
<protein>
    <submittedName>
        <fullName evidence="1">Uncharacterized protein</fullName>
    </submittedName>
</protein>
<feature type="non-terminal residue" evidence="1">
    <location>
        <position position="1"/>
    </location>
</feature>
<name>V8PDS7_OPHHA</name>